<accession>H9G878</accession>
<dbReference type="STRING" id="28377.ENSACAP00000003791"/>
<evidence type="ECO:0000313" key="2">
    <source>
        <dbReference type="Proteomes" id="UP000001646"/>
    </source>
</evidence>
<dbReference type="Bgee" id="ENSACAG00000003906">
    <property type="expression patterns" value="Expressed in dewlap and 4 other cell types or tissues"/>
</dbReference>
<dbReference type="PANTHER" id="PTHR48488">
    <property type="entry name" value="INTERLEUKIN-22"/>
    <property type="match status" value="1"/>
</dbReference>
<dbReference type="PRINTS" id="PR01936">
    <property type="entry name" value="INTRLEUKIN22"/>
</dbReference>
<reference evidence="1" key="3">
    <citation type="submission" date="2025-09" db="UniProtKB">
        <authorList>
            <consortium name="Ensembl"/>
        </authorList>
    </citation>
    <scope>IDENTIFICATION</scope>
</reference>
<dbReference type="SUPFAM" id="SSF47266">
    <property type="entry name" value="4-helical cytokines"/>
    <property type="match status" value="1"/>
</dbReference>
<dbReference type="GeneTree" id="ENSGT00510000048550"/>
<dbReference type="GO" id="GO:0005125">
    <property type="term" value="F:cytokine activity"/>
    <property type="evidence" value="ECO:0000318"/>
    <property type="project" value="GO_Central"/>
</dbReference>
<gene>
    <name evidence="1" type="primary">IL22</name>
</gene>
<name>H9G878_ANOCA</name>
<organism evidence="1 2">
    <name type="scientific">Anolis carolinensis</name>
    <name type="common">Green anole</name>
    <name type="synonym">American chameleon</name>
    <dbReference type="NCBI Taxonomy" id="28377"/>
    <lineage>
        <taxon>Eukaryota</taxon>
        <taxon>Metazoa</taxon>
        <taxon>Chordata</taxon>
        <taxon>Craniata</taxon>
        <taxon>Vertebrata</taxon>
        <taxon>Euteleostomi</taxon>
        <taxon>Lepidosauria</taxon>
        <taxon>Squamata</taxon>
        <taxon>Bifurcata</taxon>
        <taxon>Unidentata</taxon>
        <taxon>Episquamata</taxon>
        <taxon>Toxicofera</taxon>
        <taxon>Iguania</taxon>
        <taxon>Dactyloidae</taxon>
        <taxon>Anolis</taxon>
    </lineage>
</organism>
<dbReference type="InParanoid" id="H9G878"/>
<dbReference type="Pfam" id="PF14565">
    <property type="entry name" value="IL22"/>
    <property type="match status" value="1"/>
</dbReference>
<dbReference type="AlphaFoldDB" id="H9G878"/>
<dbReference type="Gene3D" id="1.20.1250.10">
    <property type="match status" value="1"/>
</dbReference>
<dbReference type="OrthoDB" id="9451249at2759"/>
<dbReference type="PANTHER" id="PTHR48488:SF1">
    <property type="entry name" value="INTERLEUKIN-22"/>
    <property type="match status" value="1"/>
</dbReference>
<protein>
    <submittedName>
        <fullName evidence="1">Interleukin 22</fullName>
    </submittedName>
</protein>
<sequence length="224" mass="25745">MYLYCMHICLSSWRNSLFFCVLKVPDCHQTYCFSFGVMNPLQNWMMCLSFWLFCCCCMPFLLFASPLPQKETDVRTNHSCVLRTVLPSYIKNCTLTIAEQARLSDKDTDNRFIGQHLYANIKEKDHCYVMKRVTDIIMKNVLSELKSAPGQYSNVKEVANFLAERNGELHGCKPSGKNEHIERNLKQMKDKLDKLGENGKNKAVGELDLLFEYLVKACTKAPAS</sequence>
<dbReference type="HOGENOM" id="CLU_127397_0_0_1"/>
<dbReference type="InterPro" id="IPR020453">
    <property type="entry name" value="IL-22"/>
</dbReference>
<reference evidence="1" key="2">
    <citation type="submission" date="2025-08" db="UniProtKB">
        <authorList>
            <consortium name="Ensembl"/>
        </authorList>
    </citation>
    <scope>IDENTIFICATION</scope>
</reference>
<reference evidence="1" key="1">
    <citation type="submission" date="2009-12" db="EMBL/GenBank/DDBJ databases">
        <title>The Genome Sequence of Anolis carolinensis (Green Anole Lizard).</title>
        <authorList>
            <consortium name="The Genome Sequencing Platform"/>
            <person name="Di Palma F."/>
            <person name="Alfoldi J."/>
            <person name="Heiman D."/>
            <person name="Young S."/>
            <person name="Grabherr M."/>
            <person name="Johnson J."/>
            <person name="Lander E.S."/>
            <person name="Lindblad-Toh K."/>
        </authorList>
    </citation>
    <scope>NUCLEOTIDE SEQUENCE [LARGE SCALE GENOMIC DNA]</scope>
    <source>
        <strain evidence="1">JBL SC #1</strain>
    </source>
</reference>
<keyword evidence="2" id="KW-1185">Reference proteome</keyword>
<dbReference type="GO" id="GO:0005615">
    <property type="term" value="C:extracellular space"/>
    <property type="evidence" value="ECO:0000318"/>
    <property type="project" value="GO_Central"/>
</dbReference>
<dbReference type="eggNOG" id="ENOG502S5PC">
    <property type="taxonomic scope" value="Eukaryota"/>
</dbReference>
<evidence type="ECO:0000313" key="1">
    <source>
        <dbReference type="Ensembl" id="ENSACAP00000003791.3"/>
    </source>
</evidence>
<dbReference type="Proteomes" id="UP000001646">
    <property type="component" value="Unplaced"/>
</dbReference>
<dbReference type="Ensembl" id="ENSACAT00000003883.3">
    <property type="protein sequence ID" value="ENSACAP00000003791.3"/>
    <property type="gene ID" value="ENSACAG00000003906.3"/>
</dbReference>
<dbReference type="GO" id="GO:0050728">
    <property type="term" value="P:negative regulation of inflammatory response"/>
    <property type="evidence" value="ECO:0000318"/>
    <property type="project" value="GO_Central"/>
</dbReference>
<dbReference type="InterPro" id="IPR009079">
    <property type="entry name" value="4_helix_cytokine-like_core"/>
</dbReference>
<proteinExistence type="predicted"/>